<accession>A0A1X9LXW3</accession>
<dbReference type="Pfam" id="PF12833">
    <property type="entry name" value="HTH_18"/>
    <property type="match status" value="1"/>
</dbReference>
<evidence type="ECO:0000313" key="5">
    <source>
        <dbReference type="Proteomes" id="UP000192775"/>
    </source>
</evidence>
<proteinExistence type="predicted"/>
<evidence type="ECO:0000259" key="3">
    <source>
        <dbReference type="PROSITE" id="PS01124"/>
    </source>
</evidence>
<protein>
    <recommendedName>
        <fullName evidence="3">HTH araC/xylS-type domain-containing protein</fullName>
    </recommendedName>
</protein>
<dbReference type="PANTHER" id="PTHR47893">
    <property type="entry name" value="REGULATORY PROTEIN PCHR"/>
    <property type="match status" value="1"/>
</dbReference>
<dbReference type="SUPFAM" id="SSF46689">
    <property type="entry name" value="Homeodomain-like"/>
    <property type="match status" value="1"/>
</dbReference>
<dbReference type="PANTHER" id="PTHR47893:SF1">
    <property type="entry name" value="REGULATORY PROTEIN PCHR"/>
    <property type="match status" value="1"/>
</dbReference>
<dbReference type="STRING" id="1619308.B5808_17960"/>
<dbReference type="Proteomes" id="UP000192775">
    <property type="component" value="Chromosome"/>
</dbReference>
<dbReference type="Gene3D" id="1.10.10.60">
    <property type="entry name" value="Homeodomain-like"/>
    <property type="match status" value="1"/>
</dbReference>
<dbReference type="GO" id="GO:0043565">
    <property type="term" value="F:sequence-specific DNA binding"/>
    <property type="evidence" value="ECO:0007669"/>
    <property type="project" value="InterPro"/>
</dbReference>
<dbReference type="KEGG" id="cphy:B5808_17960"/>
<dbReference type="PROSITE" id="PS01124">
    <property type="entry name" value="HTH_ARAC_FAMILY_2"/>
    <property type="match status" value="1"/>
</dbReference>
<evidence type="ECO:0000256" key="1">
    <source>
        <dbReference type="ARBA" id="ARBA00023015"/>
    </source>
</evidence>
<gene>
    <name evidence="4" type="ORF">B5808_17960</name>
</gene>
<dbReference type="InterPro" id="IPR053142">
    <property type="entry name" value="PchR_regulatory_protein"/>
</dbReference>
<dbReference type="GO" id="GO:0003700">
    <property type="term" value="F:DNA-binding transcription factor activity"/>
    <property type="evidence" value="ECO:0007669"/>
    <property type="project" value="InterPro"/>
</dbReference>
<evidence type="ECO:0000256" key="2">
    <source>
        <dbReference type="ARBA" id="ARBA00023163"/>
    </source>
</evidence>
<dbReference type="InterPro" id="IPR018060">
    <property type="entry name" value="HTH_AraC"/>
</dbReference>
<dbReference type="InterPro" id="IPR009057">
    <property type="entry name" value="Homeodomain-like_sf"/>
</dbReference>
<feature type="domain" description="HTH araC/xylS-type" evidence="3">
    <location>
        <begin position="26"/>
        <end position="131"/>
    </location>
</feature>
<name>A0A1X9LXW3_9MICO</name>
<evidence type="ECO:0000313" key="4">
    <source>
        <dbReference type="EMBL" id="ARJ06900.1"/>
    </source>
</evidence>
<sequence>MTTPSAPAERAGAVVHLAHVDLTDTDQAVEALETFFEHAHEPLSVAQIAAAARLSVSGLQHAFRDQLGVSPTGYLRQVRLERARAALLAGDPTDDDRVAALARAAGFTHLPRFAAAYRARYGENPSDTLRS</sequence>
<keyword evidence="2" id="KW-0804">Transcription</keyword>
<keyword evidence="1" id="KW-0805">Transcription regulation</keyword>
<dbReference type="EMBL" id="CP020715">
    <property type="protein sequence ID" value="ARJ06900.1"/>
    <property type="molecule type" value="Genomic_DNA"/>
</dbReference>
<keyword evidence="5" id="KW-1185">Reference proteome</keyword>
<reference evidence="4 5" key="1">
    <citation type="submission" date="2017-04" db="EMBL/GenBank/DDBJ databases">
        <authorList>
            <person name="Afonso C.L."/>
            <person name="Miller P.J."/>
            <person name="Scott M.A."/>
            <person name="Spackman E."/>
            <person name="Goraichik I."/>
            <person name="Dimitrov K.M."/>
            <person name="Suarez D.L."/>
            <person name="Swayne D.E."/>
        </authorList>
    </citation>
    <scope>NUCLEOTIDE SEQUENCE [LARGE SCALE GENOMIC DNA]</scope>
    <source>
        <strain evidence="5">XA(T)</strain>
    </source>
</reference>
<organism evidence="4 5">
    <name type="scientific">Cnuibacter physcomitrellae</name>
    <dbReference type="NCBI Taxonomy" id="1619308"/>
    <lineage>
        <taxon>Bacteria</taxon>
        <taxon>Bacillati</taxon>
        <taxon>Actinomycetota</taxon>
        <taxon>Actinomycetes</taxon>
        <taxon>Micrococcales</taxon>
        <taxon>Microbacteriaceae</taxon>
        <taxon>Cnuibacter</taxon>
    </lineage>
</organism>
<dbReference type="SMART" id="SM00342">
    <property type="entry name" value="HTH_ARAC"/>
    <property type="match status" value="1"/>
</dbReference>
<dbReference type="AlphaFoldDB" id="A0A1X9LXW3"/>